<dbReference type="PANTHER" id="PTHR42785">
    <property type="entry name" value="DNA TOPOISOMERASE, TYPE IA, CORE"/>
    <property type="match status" value="1"/>
</dbReference>
<dbReference type="RefSeq" id="WP_078218479.1">
    <property type="nucleotide sequence ID" value="NZ_MUXZ01000017.1"/>
</dbReference>
<dbReference type="GO" id="GO:0003917">
    <property type="term" value="F:DNA topoisomerase type I (single strand cut, ATP-independent) activity"/>
    <property type="evidence" value="ECO:0007669"/>
    <property type="project" value="InterPro"/>
</dbReference>
<dbReference type="SUPFAM" id="SSF57783">
    <property type="entry name" value="Zinc beta-ribbon"/>
    <property type="match status" value="3"/>
</dbReference>
<dbReference type="PANTHER" id="PTHR42785:SF1">
    <property type="entry name" value="DNA TOPOISOMERASE"/>
    <property type="match status" value="1"/>
</dbReference>
<reference evidence="2 3" key="1">
    <citation type="submission" date="2018-06" db="EMBL/GenBank/DDBJ databases">
        <authorList>
            <consortium name="Pathogen Informatics"/>
            <person name="Doyle S."/>
        </authorList>
    </citation>
    <scope>NUCLEOTIDE SEQUENCE [LARGE SCALE GENOMIC DNA]</scope>
    <source>
        <strain evidence="2 3">NCTC1659</strain>
    </source>
</reference>
<sequence>MSKRLFQHTKHQEHCPQCEAILQIKQGKKGLFLGCSNYPACDYIKPLHPHNESKVLKNLAQNCPECGHILQLKQGSYGMFIGCSNYPECRFIVHEEQETTEQPIVCPECQLGELVARRGRQGKTFYGCNQYPKCKFTLAQKPHLITCPQCQTLGAILKKEEENHRTWLCINKSCQHSFKTTI</sequence>
<feature type="domain" description="DNA topoisomerase type IA zn finger" evidence="1">
    <location>
        <begin position="13"/>
        <end position="49"/>
    </location>
</feature>
<dbReference type="Gene3D" id="3.30.65.10">
    <property type="entry name" value="Bacterial Topoisomerase I, domain 1"/>
    <property type="match status" value="3"/>
</dbReference>
<name>A0A1V4B0X8_9PAST</name>
<dbReference type="InterPro" id="IPR013498">
    <property type="entry name" value="Topo_IA_Znf"/>
</dbReference>
<evidence type="ECO:0000313" key="2">
    <source>
        <dbReference type="EMBL" id="STO59443.1"/>
    </source>
</evidence>
<protein>
    <submittedName>
        <fullName evidence="2">DNA topoisomerase I-like protein</fullName>
        <ecNumber evidence="2">5.99.1.2</ecNumber>
    </submittedName>
</protein>
<dbReference type="EC" id="5.99.1.2" evidence="2"/>
<evidence type="ECO:0000259" key="1">
    <source>
        <dbReference type="Pfam" id="PF01396"/>
    </source>
</evidence>
<dbReference type="InterPro" id="IPR000380">
    <property type="entry name" value="Topo_IA"/>
</dbReference>
<organism evidence="2 3">
    <name type="scientific">Canicola haemoglobinophilus</name>
    <dbReference type="NCBI Taxonomy" id="733"/>
    <lineage>
        <taxon>Bacteria</taxon>
        <taxon>Pseudomonadati</taxon>
        <taxon>Pseudomonadota</taxon>
        <taxon>Gammaproteobacteria</taxon>
        <taxon>Pasteurellales</taxon>
        <taxon>Pasteurellaceae</taxon>
        <taxon>Canicola</taxon>
    </lineage>
</organism>
<dbReference type="EMBL" id="UGHF01000001">
    <property type="protein sequence ID" value="STO59443.1"/>
    <property type="molecule type" value="Genomic_DNA"/>
</dbReference>
<accession>A0A1V4B0X8</accession>
<dbReference type="Proteomes" id="UP000254329">
    <property type="component" value="Unassembled WGS sequence"/>
</dbReference>
<proteinExistence type="predicted"/>
<evidence type="ECO:0000313" key="3">
    <source>
        <dbReference type="Proteomes" id="UP000254329"/>
    </source>
</evidence>
<dbReference type="STRING" id="733.B0186_06080"/>
<dbReference type="GO" id="GO:0005694">
    <property type="term" value="C:chromosome"/>
    <property type="evidence" value="ECO:0007669"/>
    <property type="project" value="InterPro"/>
</dbReference>
<dbReference type="GO" id="GO:0006265">
    <property type="term" value="P:DNA topological change"/>
    <property type="evidence" value="ECO:0007669"/>
    <property type="project" value="InterPro"/>
</dbReference>
<feature type="domain" description="DNA topoisomerase type IA zn finger" evidence="1">
    <location>
        <begin position="105"/>
        <end position="141"/>
    </location>
</feature>
<keyword evidence="3" id="KW-1185">Reference proteome</keyword>
<keyword evidence="2" id="KW-0413">Isomerase</keyword>
<feature type="domain" description="DNA topoisomerase type IA zn finger" evidence="1">
    <location>
        <begin position="61"/>
        <end position="96"/>
    </location>
</feature>
<dbReference type="GO" id="GO:0003677">
    <property type="term" value="F:DNA binding"/>
    <property type="evidence" value="ECO:0007669"/>
    <property type="project" value="InterPro"/>
</dbReference>
<dbReference type="AlphaFoldDB" id="A0A1V4B0X8"/>
<gene>
    <name evidence="2" type="primary">topA_1</name>
    <name evidence="2" type="ORF">NCTC1659_00692</name>
</gene>
<dbReference type="Pfam" id="PF01396">
    <property type="entry name" value="Zn_ribbon_Top1"/>
    <property type="match status" value="3"/>
</dbReference>